<dbReference type="EC" id="3.2.2.27" evidence="3"/>
<evidence type="ECO:0000256" key="5">
    <source>
        <dbReference type="ARBA" id="ARBA00022485"/>
    </source>
</evidence>
<keyword evidence="5" id="KW-0004">4Fe-4S</keyword>
<evidence type="ECO:0000256" key="6">
    <source>
        <dbReference type="ARBA" id="ARBA00022723"/>
    </source>
</evidence>
<name>A0A6I3SJN9_HELMO</name>
<comment type="caution">
    <text evidence="13">The sequence shown here is derived from an EMBL/GenBank/DDBJ whole genome shotgun (WGS) entry which is preliminary data.</text>
</comment>
<dbReference type="InterPro" id="IPR005122">
    <property type="entry name" value="Uracil-DNA_glycosylase-like"/>
</dbReference>
<dbReference type="InterPro" id="IPR036895">
    <property type="entry name" value="Uracil-DNA_glycosylase-like_sf"/>
</dbReference>
<reference evidence="13 14" key="1">
    <citation type="submission" date="2019-11" db="EMBL/GenBank/DDBJ databases">
        <title>Whole-genome sequence of a the green, strictly anaerobic photosynthetic bacterium Heliobacillus mobilis DSM 6151.</title>
        <authorList>
            <person name="Kyndt J.A."/>
            <person name="Meyer T.E."/>
        </authorList>
    </citation>
    <scope>NUCLEOTIDE SEQUENCE [LARGE SCALE GENOMIC DNA]</scope>
    <source>
        <strain evidence="13 14">DSM 6151</strain>
    </source>
</reference>
<comment type="similarity">
    <text evidence="2">Belongs to the uracil-DNA glycosylase (UDG) superfamily. Type 4 (UDGa) family.</text>
</comment>
<evidence type="ECO:0000256" key="7">
    <source>
        <dbReference type="ARBA" id="ARBA00022763"/>
    </source>
</evidence>
<dbReference type="CDD" id="cd10030">
    <property type="entry name" value="UDG-F4_TTUDGA_SPO1dp_like"/>
    <property type="match status" value="1"/>
</dbReference>
<keyword evidence="9" id="KW-0408">Iron</keyword>
<sequence>MEIGGVLVSRQRELADYESLTKECRACPLRDGCNQVVFGEGNPEARLMLVGEGPGADEDRLGRPFVGAAGQLLNKILDAGRFPRHEVYICNVVKCRPPSNRLPLPNEVKACLPHLERQIELINPEIIICLGALATQVLVDPKARITRDRGKWVRKEGRLIMPTFHPAALLRDPSKKRPVWEDIQKVMAVYHEEWK</sequence>
<dbReference type="PANTHER" id="PTHR33693">
    <property type="entry name" value="TYPE-5 URACIL-DNA GLYCOSYLASE"/>
    <property type="match status" value="1"/>
</dbReference>
<evidence type="ECO:0000313" key="14">
    <source>
        <dbReference type="Proteomes" id="UP000430670"/>
    </source>
</evidence>
<evidence type="ECO:0000256" key="10">
    <source>
        <dbReference type="ARBA" id="ARBA00023014"/>
    </source>
</evidence>
<evidence type="ECO:0000313" key="13">
    <source>
        <dbReference type="EMBL" id="MTV48942.1"/>
    </source>
</evidence>
<keyword evidence="6" id="KW-0479">Metal-binding</keyword>
<keyword evidence="7" id="KW-0227">DNA damage</keyword>
<dbReference type="OrthoDB" id="5290748at2"/>
<evidence type="ECO:0000256" key="11">
    <source>
        <dbReference type="ARBA" id="ARBA00023204"/>
    </source>
</evidence>
<dbReference type="SMART" id="SM00987">
    <property type="entry name" value="UreE_C"/>
    <property type="match status" value="1"/>
</dbReference>
<dbReference type="SMART" id="SM00986">
    <property type="entry name" value="UDG"/>
    <property type="match status" value="1"/>
</dbReference>
<organism evidence="13 14">
    <name type="scientific">Heliobacterium mobile</name>
    <name type="common">Heliobacillus mobilis</name>
    <dbReference type="NCBI Taxonomy" id="28064"/>
    <lineage>
        <taxon>Bacteria</taxon>
        <taxon>Bacillati</taxon>
        <taxon>Bacillota</taxon>
        <taxon>Clostridia</taxon>
        <taxon>Eubacteriales</taxon>
        <taxon>Heliobacteriaceae</taxon>
        <taxon>Heliobacterium</taxon>
    </lineage>
</organism>
<evidence type="ECO:0000256" key="9">
    <source>
        <dbReference type="ARBA" id="ARBA00023004"/>
    </source>
</evidence>
<dbReference type="GO" id="GO:0006281">
    <property type="term" value="P:DNA repair"/>
    <property type="evidence" value="ECO:0007669"/>
    <property type="project" value="UniProtKB-KW"/>
</dbReference>
<keyword evidence="14" id="KW-1185">Reference proteome</keyword>
<evidence type="ECO:0000256" key="4">
    <source>
        <dbReference type="ARBA" id="ARBA00019403"/>
    </source>
</evidence>
<dbReference type="Proteomes" id="UP000430670">
    <property type="component" value="Unassembled WGS sequence"/>
</dbReference>
<dbReference type="GO" id="GO:0046872">
    <property type="term" value="F:metal ion binding"/>
    <property type="evidence" value="ECO:0007669"/>
    <property type="project" value="UniProtKB-KW"/>
</dbReference>
<feature type="domain" description="Uracil-DNA glycosylase-like" evidence="12">
    <location>
        <begin position="38"/>
        <end position="184"/>
    </location>
</feature>
<dbReference type="PANTHER" id="PTHR33693:SF1">
    <property type="entry name" value="TYPE-4 URACIL-DNA GLYCOSYLASE"/>
    <property type="match status" value="1"/>
</dbReference>
<dbReference type="GO" id="GO:0004844">
    <property type="term" value="F:uracil DNA N-glycosylase activity"/>
    <property type="evidence" value="ECO:0007669"/>
    <property type="project" value="UniProtKB-EC"/>
</dbReference>
<dbReference type="SUPFAM" id="SSF52141">
    <property type="entry name" value="Uracil-DNA glycosylase-like"/>
    <property type="match status" value="1"/>
</dbReference>
<dbReference type="Gene3D" id="3.40.470.10">
    <property type="entry name" value="Uracil-DNA glycosylase-like domain"/>
    <property type="match status" value="1"/>
</dbReference>
<keyword evidence="10" id="KW-0411">Iron-sulfur</keyword>
<gene>
    <name evidence="13" type="ORF">GJ688_08090</name>
</gene>
<evidence type="ECO:0000256" key="3">
    <source>
        <dbReference type="ARBA" id="ARBA00012030"/>
    </source>
</evidence>
<dbReference type="AlphaFoldDB" id="A0A6I3SJN9"/>
<keyword evidence="8" id="KW-0378">Hydrolase</keyword>
<accession>A0A6I3SJN9</accession>
<proteinExistence type="inferred from homology"/>
<dbReference type="InterPro" id="IPR005273">
    <property type="entry name" value="Ura-DNA_glyco_family4"/>
</dbReference>
<evidence type="ECO:0000256" key="8">
    <source>
        <dbReference type="ARBA" id="ARBA00022801"/>
    </source>
</evidence>
<evidence type="ECO:0000256" key="2">
    <source>
        <dbReference type="ARBA" id="ARBA00006521"/>
    </source>
</evidence>
<dbReference type="Pfam" id="PF03167">
    <property type="entry name" value="UDG"/>
    <property type="match status" value="1"/>
</dbReference>
<dbReference type="InterPro" id="IPR051536">
    <property type="entry name" value="UDG_Type-4/5"/>
</dbReference>
<keyword evidence="11" id="KW-0234">DNA repair</keyword>
<evidence type="ECO:0000259" key="12">
    <source>
        <dbReference type="SMART" id="SM00986"/>
    </source>
</evidence>
<evidence type="ECO:0000256" key="1">
    <source>
        <dbReference type="ARBA" id="ARBA00001400"/>
    </source>
</evidence>
<protein>
    <recommendedName>
        <fullName evidence="4">Type-4 uracil-DNA glycosylase</fullName>
        <ecNumber evidence="3">3.2.2.27</ecNumber>
    </recommendedName>
</protein>
<dbReference type="EMBL" id="WNKU01000007">
    <property type="protein sequence ID" value="MTV48942.1"/>
    <property type="molecule type" value="Genomic_DNA"/>
</dbReference>
<comment type="catalytic activity">
    <reaction evidence="1">
        <text>Hydrolyzes single-stranded DNA or mismatched double-stranded DNA and polynucleotides, releasing free uracil.</text>
        <dbReference type="EC" id="3.2.2.27"/>
    </reaction>
</comment>
<dbReference type="GO" id="GO:0051539">
    <property type="term" value="F:4 iron, 4 sulfur cluster binding"/>
    <property type="evidence" value="ECO:0007669"/>
    <property type="project" value="UniProtKB-KW"/>
</dbReference>
<dbReference type="NCBIfam" id="TIGR00758">
    <property type="entry name" value="UDG_fam4"/>
    <property type="match status" value="1"/>
</dbReference>